<evidence type="ECO:0000313" key="3">
    <source>
        <dbReference type="EMBL" id="SNQ62923.1"/>
    </source>
</evidence>
<dbReference type="Gene3D" id="3.90.1640.10">
    <property type="entry name" value="inorganic pyrophosphatase (n-terminal core)"/>
    <property type="match status" value="1"/>
</dbReference>
<gene>
    <name evidence="3" type="ORF">MNV_980025</name>
</gene>
<name>A0A284VUR5_9EURY</name>
<reference evidence="4" key="1">
    <citation type="submission" date="2017-06" db="EMBL/GenBank/DDBJ databases">
        <authorList>
            <person name="Cremers G."/>
        </authorList>
    </citation>
    <scope>NUCLEOTIDE SEQUENCE [LARGE SCALE GENOMIC DNA]</scope>
</reference>
<dbReference type="GO" id="GO:0003676">
    <property type="term" value="F:nucleic acid binding"/>
    <property type="evidence" value="ECO:0007669"/>
    <property type="project" value="InterPro"/>
</dbReference>
<dbReference type="PANTHER" id="PTHR47618:SF1">
    <property type="entry name" value="BIFUNCTIONAL OLIGORIBONUCLEASE AND PAP PHOSPHATASE NRNA"/>
    <property type="match status" value="1"/>
</dbReference>
<evidence type="ECO:0000259" key="1">
    <source>
        <dbReference type="Pfam" id="PF01368"/>
    </source>
</evidence>
<dbReference type="Proteomes" id="UP000218615">
    <property type="component" value="Unassembled WGS sequence"/>
</dbReference>
<dbReference type="Gene3D" id="3.10.310.30">
    <property type="match status" value="1"/>
</dbReference>
<dbReference type="Pfam" id="PF01368">
    <property type="entry name" value="DHH"/>
    <property type="match status" value="1"/>
</dbReference>
<dbReference type="InterPro" id="IPR051319">
    <property type="entry name" value="Oligoribo/pAp-PDE_c-di-AMP_PDE"/>
</dbReference>
<evidence type="ECO:0000313" key="4">
    <source>
        <dbReference type="Proteomes" id="UP000218615"/>
    </source>
</evidence>
<sequence length="369" mass="40007">MEAAGADLVVLPSKLPQKAIALAVVQYVEKITSVKLAQDLKKMVSAVGDGKFAIIVHNNPDPDAISSAMGLKEIAGSVGVKAEILYKGQIGHHENKAFVNILDVELDQSRDFKSTEYRKIALIECSVPGVNNLLPPDTPVSIIIDHHQADIEEVKAEYVDIRPNIGATATIMTKYLQDLEIPIKTELATALLYGIKVDTDDFRRNTDPADFMAAAYLYPLANQEILTKFETPSRSVEEIDVLGEAIKNREIKGSYLISNVGTIRNRDTLAQAADYLLTLEGVTTTIVFGLGEDHIYISGRSRDVRINIGKVMQDAFGADKAGGHAMLAGAQIPLGVFGGTRDKQTLMKLAEEVVVKQILSVIGIQKGPS</sequence>
<organism evidence="3 4">
    <name type="scientific">Candidatus Methanoperedens nitratireducens</name>
    <dbReference type="NCBI Taxonomy" id="1392998"/>
    <lineage>
        <taxon>Archaea</taxon>
        <taxon>Methanobacteriati</taxon>
        <taxon>Methanobacteriota</taxon>
        <taxon>Stenosarchaea group</taxon>
        <taxon>Methanomicrobia</taxon>
        <taxon>Methanosarcinales</taxon>
        <taxon>ANME-2 cluster</taxon>
        <taxon>Candidatus Methanoperedentaceae</taxon>
        <taxon>Candidatus Methanoperedens</taxon>
    </lineage>
</organism>
<dbReference type="SUPFAM" id="SSF64182">
    <property type="entry name" value="DHH phosphoesterases"/>
    <property type="match status" value="1"/>
</dbReference>
<protein>
    <recommendedName>
        <fullName evidence="5">Exopolyphosphatase-like enzyme</fullName>
    </recommendedName>
</protein>
<dbReference type="InterPro" id="IPR001667">
    <property type="entry name" value="DDH_dom"/>
</dbReference>
<proteinExistence type="predicted"/>
<dbReference type="InterPro" id="IPR003156">
    <property type="entry name" value="DHHA1_dom"/>
</dbReference>
<dbReference type="InterPro" id="IPR038763">
    <property type="entry name" value="DHH_sf"/>
</dbReference>
<evidence type="ECO:0000259" key="2">
    <source>
        <dbReference type="Pfam" id="PF02272"/>
    </source>
</evidence>
<dbReference type="EMBL" id="FZMP01000249">
    <property type="protein sequence ID" value="SNQ62923.1"/>
    <property type="molecule type" value="Genomic_DNA"/>
</dbReference>
<keyword evidence="4" id="KW-1185">Reference proteome</keyword>
<dbReference type="STRING" id="1392998.ANME2D_02599"/>
<accession>A0A284VUR5</accession>
<feature type="domain" description="DHHA1" evidence="2">
    <location>
        <begin position="253"/>
        <end position="354"/>
    </location>
</feature>
<dbReference type="AlphaFoldDB" id="A0A284VUR5"/>
<feature type="domain" description="DDH" evidence="1">
    <location>
        <begin position="51"/>
        <end position="195"/>
    </location>
</feature>
<evidence type="ECO:0008006" key="5">
    <source>
        <dbReference type="Google" id="ProtNLM"/>
    </source>
</evidence>
<dbReference type="Pfam" id="PF02272">
    <property type="entry name" value="DHHA1"/>
    <property type="match status" value="1"/>
</dbReference>
<dbReference type="PANTHER" id="PTHR47618">
    <property type="entry name" value="BIFUNCTIONAL OLIGORIBONUCLEASE AND PAP PHOSPHATASE NRNA"/>
    <property type="match status" value="1"/>
</dbReference>